<sequence length="226" mass="25969">MANIKLEHLQELLQSLQKQHQTHTNSTSTSIENESNPHKRQKLINQPSSSTSTLKDHHQAQQDHPNHQPTTQPILNFDQALTTLQKTIELQPGFLDKIQQIKEDQDQFELRSIDQRNQIQAELDRKLKKLINSSSPDNSSSSTTTKIQNEARTENLKNEYESKLDLFDRSVLSKWDQLKLSQSITLQNLNVPFFSGESDQSDPKIITQQNLVINFLMNSINECPSE</sequence>
<feature type="compositionally biased region" description="Low complexity" evidence="1">
    <location>
        <begin position="16"/>
        <end position="34"/>
    </location>
</feature>
<feature type="compositionally biased region" description="Basic and acidic residues" evidence="1">
    <location>
        <begin position="54"/>
        <end position="66"/>
    </location>
</feature>
<proteinExistence type="predicted"/>
<dbReference type="OrthoDB" id="21617at2759"/>
<dbReference type="EMBL" id="VSWC01000027">
    <property type="protein sequence ID" value="KAA1110079.1"/>
    <property type="molecule type" value="Genomic_DNA"/>
</dbReference>
<gene>
    <name evidence="2" type="ORF">PGT21_009585</name>
</gene>
<keyword evidence="3" id="KW-1185">Reference proteome</keyword>
<dbReference type="Proteomes" id="UP000324748">
    <property type="component" value="Unassembled WGS sequence"/>
</dbReference>
<accession>A0A5B0QAE1</accession>
<feature type="region of interest" description="Disordered" evidence="1">
    <location>
        <begin position="16"/>
        <end position="72"/>
    </location>
</feature>
<protein>
    <submittedName>
        <fullName evidence="2">Uncharacterized protein</fullName>
    </submittedName>
</protein>
<dbReference type="Pfam" id="PF10454">
    <property type="entry name" value="DUF2458"/>
    <property type="match status" value="1"/>
</dbReference>
<evidence type="ECO:0000256" key="1">
    <source>
        <dbReference type="SAM" id="MobiDB-lite"/>
    </source>
</evidence>
<comment type="caution">
    <text evidence="2">The sequence shown here is derived from an EMBL/GenBank/DDBJ whole genome shotgun (WGS) entry which is preliminary data.</text>
</comment>
<name>A0A5B0QAE1_PUCGR</name>
<feature type="compositionally biased region" description="Polar residues" evidence="1">
    <location>
        <begin position="43"/>
        <end position="53"/>
    </location>
</feature>
<reference evidence="2 3" key="1">
    <citation type="submission" date="2019-05" db="EMBL/GenBank/DDBJ databases">
        <title>Emergence of the Ug99 lineage of the wheat stem rust pathogen through somatic hybridization.</title>
        <authorList>
            <person name="Li F."/>
            <person name="Upadhyaya N.M."/>
            <person name="Sperschneider J."/>
            <person name="Matny O."/>
            <person name="Nguyen-Phuc H."/>
            <person name="Mago R."/>
            <person name="Raley C."/>
            <person name="Miller M.E."/>
            <person name="Silverstein K.A.T."/>
            <person name="Henningsen E."/>
            <person name="Hirsch C.D."/>
            <person name="Visser B."/>
            <person name="Pretorius Z.A."/>
            <person name="Steffenson B.J."/>
            <person name="Schwessinger B."/>
            <person name="Dodds P.N."/>
            <person name="Figueroa M."/>
        </authorList>
    </citation>
    <scope>NUCLEOTIDE SEQUENCE [LARGE SCALE GENOMIC DNA]</scope>
    <source>
        <strain evidence="2">21-0</strain>
    </source>
</reference>
<organism evidence="2 3">
    <name type="scientific">Puccinia graminis f. sp. tritici</name>
    <dbReference type="NCBI Taxonomy" id="56615"/>
    <lineage>
        <taxon>Eukaryota</taxon>
        <taxon>Fungi</taxon>
        <taxon>Dikarya</taxon>
        <taxon>Basidiomycota</taxon>
        <taxon>Pucciniomycotina</taxon>
        <taxon>Pucciniomycetes</taxon>
        <taxon>Pucciniales</taxon>
        <taxon>Pucciniaceae</taxon>
        <taxon>Puccinia</taxon>
    </lineage>
</organism>
<feature type="region of interest" description="Disordered" evidence="1">
    <location>
        <begin position="131"/>
        <end position="154"/>
    </location>
</feature>
<dbReference type="InterPro" id="IPR018858">
    <property type="entry name" value="DUF2458"/>
</dbReference>
<feature type="compositionally biased region" description="Low complexity" evidence="1">
    <location>
        <begin position="133"/>
        <end position="145"/>
    </location>
</feature>
<evidence type="ECO:0000313" key="3">
    <source>
        <dbReference type="Proteomes" id="UP000324748"/>
    </source>
</evidence>
<dbReference type="AlphaFoldDB" id="A0A5B0QAE1"/>
<evidence type="ECO:0000313" key="2">
    <source>
        <dbReference type="EMBL" id="KAA1110079.1"/>
    </source>
</evidence>